<evidence type="ECO:0000256" key="3">
    <source>
        <dbReference type="ARBA" id="ARBA00023315"/>
    </source>
</evidence>
<dbReference type="EMBL" id="UINC01056318">
    <property type="protein sequence ID" value="SVB76201.1"/>
    <property type="molecule type" value="Genomic_DNA"/>
</dbReference>
<dbReference type="InterPro" id="IPR007472">
    <property type="entry name" value="N-end_Aminoacyl_Trfase_C"/>
</dbReference>
<dbReference type="AlphaFoldDB" id="A0A382GPW5"/>
<gene>
    <name evidence="6" type="ORF">METZ01_LOCUS229055</name>
</gene>
<evidence type="ECO:0000313" key="6">
    <source>
        <dbReference type="EMBL" id="SVB76201.1"/>
    </source>
</evidence>
<dbReference type="Pfam" id="PF04376">
    <property type="entry name" value="ATE_N"/>
    <property type="match status" value="1"/>
</dbReference>
<proteinExistence type="inferred from homology"/>
<dbReference type="GO" id="GO:0004057">
    <property type="term" value="F:arginyl-tRNA--protein transferase activity"/>
    <property type="evidence" value="ECO:0007669"/>
    <property type="project" value="InterPro"/>
</dbReference>
<evidence type="ECO:0000259" key="4">
    <source>
        <dbReference type="Pfam" id="PF04376"/>
    </source>
</evidence>
<protein>
    <recommendedName>
        <fullName evidence="7">Aspartate/glutamate leucyltransferase</fullName>
    </recommendedName>
</protein>
<evidence type="ECO:0000256" key="1">
    <source>
        <dbReference type="ARBA" id="ARBA00022490"/>
    </source>
</evidence>
<feature type="domain" description="N-end rule aminoacyl transferase C-terminal" evidence="5">
    <location>
        <begin position="108"/>
        <end position="226"/>
    </location>
</feature>
<dbReference type="InterPro" id="IPR030700">
    <property type="entry name" value="N-end_Aminoacyl_Trfase"/>
</dbReference>
<evidence type="ECO:0000256" key="2">
    <source>
        <dbReference type="ARBA" id="ARBA00022679"/>
    </source>
</evidence>
<keyword evidence="1" id="KW-0963">Cytoplasm</keyword>
<dbReference type="NCBIfam" id="NF002345">
    <property type="entry name" value="PRK01305.2-2"/>
    <property type="match status" value="1"/>
</dbReference>
<dbReference type="PIRSF" id="PIRSF037208">
    <property type="entry name" value="ATE_pro_prd"/>
    <property type="match status" value="1"/>
</dbReference>
<sequence length="236" mass="28080">MTDLDELHFFTTPPHQCSYLQDQSAVTLFLDPQFQADTELYSQLSQVGFRRSGRYIYKPHCKTCRACVPVRIPVAAFKMRRTQRKIWKRNQDISIRWEAPYLSDDSWLLYARYINSRHRDGDMYPPDQSQFKNFLIEGRPEAQFIEFRLKDQLIAIMVADQLSDSLSAIYTFFDPDKLNRSLGVFAILTLIESARQRNLEHVYLGYWIQNCQKMDYKADYRPIEGLIENRWQVLRQ</sequence>
<dbReference type="InterPro" id="IPR007471">
    <property type="entry name" value="N-end_Aminoacyl_Trfase_N"/>
</dbReference>
<dbReference type="HAMAP" id="MF_00689">
    <property type="entry name" value="Bpt"/>
    <property type="match status" value="1"/>
</dbReference>
<dbReference type="PANTHER" id="PTHR21367">
    <property type="entry name" value="ARGININE-TRNA-PROTEIN TRANSFERASE 1"/>
    <property type="match status" value="1"/>
</dbReference>
<dbReference type="GO" id="GO:0008914">
    <property type="term" value="F:leucyl-tRNA--protein transferase activity"/>
    <property type="evidence" value="ECO:0007669"/>
    <property type="project" value="InterPro"/>
</dbReference>
<dbReference type="SUPFAM" id="SSF55729">
    <property type="entry name" value="Acyl-CoA N-acyltransferases (Nat)"/>
    <property type="match status" value="1"/>
</dbReference>
<dbReference type="Pfam" id="PF04377">
    <property type="entry name" value="ATE_C"/>
    <property type="match status" value="1"/>
</dbReference>
<accession>A0A382GPW5</accession>
<name>A0A382GPW5_9ZZZZ</name>
<feature type="domain" description="N-end aminoacyl transferase N-terminal" evidence="4">
    <location>
        <begin position="15"/>
        <end position="85"/>
    </location>
</feature>
<dbReference type="InterPro" id="IPR017138">
    <property type="entry name" value="Asp_Glu_LeuTrfase"/>
</dbReference>
<keyword evidence="2" id="KW-0808">Transferase</keyword>
<organism evidence="6">
    <name type="scientific">marine metagenome</name>
    <dbReference type="NCBI Taxonomy" id="408172"/>
    <lineage>
        <taxon>unclassified sequences</taxon>
        <taxon>metagenomes</taxon>
        <taxon>ecological metagenomes</taxon>
    </lineage>
</organism>
<reference evidence="6" key="1">
    <citation type="submission" date="2018-05" db="EMBL/GenBank/DDBJ databases">
        <authorList>
            <person name="Lanie J.A."/>
            <person name="Ng W.-L."/>
            <person name="Kazmierczak K.M."/>
            <person name="Andrzejewski T.M."/>
            <person name="Davidsen T.M."/>
            <person name="Wayne K.J."/>
            <person name="Tettelin H."/>
            <person name="Glass J.I."/>
            <person name="Rusch D."/>
            <person name="Podicherti R."/>
            <person name="Tsui H.-C.T."/>
            <person name="Winkler M.E."/>
        </authorList>
    </citation>
    <scope>NUCLEOTIDE SEQUENCE</scope>
</reference>
<evidence type="ECO:0008006" key="7">
    <source>
        <dbReference type="Google" id="ProtNLM"/>
    </source>
</evidence>
<dbReference type="NCBIfam" id="NF002346">
    <property type="entry name" value="PRK01305.2-3"/>
    <property type="match status" value="1"/>
</dbReference>
<dbReference type="PANTHER" id="PTHR21367:SF1">
    <property type="entry name" value="ARGINYL-TRNA--PROTEIN TRANSFERASE 1"/>
    <property type="match status" value="1"/>
</dbReference>
<dbReference type="GO" id="GO:0005737">
    <property type="term" value="C:cytoplasm"/>
    <property type="evidence" value="ECO:0007669"/>
    <property type="project" value="TreeGrafter"/>
</dbReference>
<dbReference type="NCBIfam" id="NF002342">
    <property type="entry name" value="PRK01305.1-3"/>
    <property type="match status" value="1"/>
</dbReference>
<evidence type="ECO:0000259" key="5">
    <source>
        <dbReference type="Pfam" id="PF04377"/>
    </source>
</evidence>
<dbReference type="NCBIfam" id="NF002341">
    <property type="entry name" value="PRK01305.1-1"/>
    <property type="match status" value="1"/>
</dbReference>
<dbReference type="InterPro" id="IPR016181">
    <property type="entry name" value="Acyl_CoA_acyltransferase"/>
</dbReference>
<keyword evidence="3" id="KW-0012">Acyltransferase</keyword>
<dbReference type="GO" id="GO:0071596">
    <property type="term" value="P:ubiquitin-dependent protein catabolic process via the N-end rule pathway"/>
    <property type="evidence" value="ECO:0007669"/>
    <property type="project" value="InterPro"/>
</dbReference>